<evidence type="ECO:0000256" key="2">
    <source>
        <dbReference type="ARBA" id="ARBA00004389"/>
    </source>
</evidence>
<dbReference type="Gene3D" id="3.90.550.10">
    <property type="entry name" value="Spore Coat Polysaccharide Biosynthesis Protein SpsA, Chain A"/>
    <property type="match status" value="1"/>
</dbReference>
<evidence type="ECO:0000259" key="16">
    <source>
        <dbReference type="Pfam" id="PF04138"/>
    </source>
</evidence>
<evidence type="ECO:0000259" key="15">
    <source>
        <dbReference type="Pfam" id="PF00535"/>
    </source>
</evidence>
<dbReference type="PANTHER" id="PTHR10859:SF91">
    <property type="entry name" value="DOLICHYL-PHOSPHATE BETA-GLUCOSYLTRANSFERASE"/>
    <property type="match status" value="1"/>
</dbReference>
<dbReference type="SUPFAM" id="SSF53448">
    <property type="entry name" value="Nucleotide-diphospho-sugar transferases"/>
    <property type="match status" value="1"/>
</dbReference>
<dbReference type="InterPro" id="IPR035518">
    <property type="entry name" value="DPG_synthase"/>
</dbReference>
<comment type="subcellular location">
    <subcellularLocation>
        <location evidence="2">Endoplasmic reticulum membrane</location>
        <topology evidence="2">Single-pass membrane protein</topology>
    </subcellularLocation>
    <subcellularLocation>
        <location evidence="1">Membrane</location>
        <topology evidence="1">Multi-pass membrane protein</topology>
    </subcellularLocation>
</comment>
<dbReference type="FunFam" id="3.90.550.10:FF:000131">
    <property type="entry name" value="Glycosyl transferase"/>
    <property type="match status" value="1"/>
</dbReference>
<dbReference type="EC" id="2.4.1.117" evidence="5"/>
<dbReference type="GO" id="GO:0016020">
    <property type="term" value="C:membrane"/>
    <property type="evidence" value="ECO:0007669"/>
    <property type="project" value="UniProtKB-SubCell"/>
</dbReference>
<comment type="catalytic activity">
    <reaction evidence="13">
        <text>a di-trans,poly-cis-dolichyl phosphate + UDP-alpha-D-glucose = a di-trans,poly-cis-dolichyl beta-D-glucosyl phosphate + UDP</text>
        <dbReference type="Rhea" id="RHEA:15401"/>
        <dbReference type="Rhea" id="RHEA-COMP:19498"/>
        <dbReference type="Rhea" id="RHEA-COMP:19502"/>
        <dbReference type="ChEBI" id="CHEBI:57525"/>
        <dbReference type="ChEBI" id="CHEBI:57683"/>
        <dbReference type="ChEBI" id="CHEBI:58223"/>
        <dbReference type="ChEBI" id="CHEBI:58885"/>
        <dbReference type="EC" id="2.4.1.117"/>
    </reaction>
    <physiologicalReaction direction="left-to-right" evidence="13">
        <dbReference type="Rhea" id="RHEA:15402"/>
    </physiologicalReaction>
</comment>
<evidence type="ECO:0000256" key="6">
    <source>
        <dbReference type="ARBA" id="ARBA00022676"/>
    </source>
</evidence>
<keyword evidence="10" id="KW-0735">Signal-anchor</keyword>
<evidence type="ECO:0000256" key="10">
    <source>
        <dbReference type="ARBA" id="ARBA00022968"/>
    </source>
</evidence>
<dbReference type="GO" id="GO:0004581">
    <property type="term" value="F:dolichyl-phosphate beta-glucosyltransferase activity"/>
    <property type="evidence" value="ECO:0007669"/>
    <property type="project" value="UniProtKB-EC"/>
</dbReference>
<dbReference type="Pfam" id="PF04138">
    <property type="entry name" value="GtrA_DPMS_TM"/>
    <property type="match status" value="1"/>
</dbReference>
<keyword evidence="9" id="KW-0256">Endoplasmic reticulum</keyword>
<dbReference type="PANTHER" id="PTHR10859">
    <property type="entry name" value="GLYCOSYL TRANSFERASE"/>
    <property type="match status" value="1"/>
</dbReference>
<evidence type="ECO:0000256" key="14">
    <source>
        <dbReference type="SAM" id="Phobius"/>
    </source>
</evidence>
<protein>
    <recommendedName>
        <fullName evidence="5">dolichyl-phosphate beta-glucosyltransferase</fullName>
        <ecNumber evidence="5">2.4.1.117</ecNumber>
    </recommendedName>
</protein>
<keyword evidence="12 14" id="KW-0472">Membrane</keyword>
<dbReference type="AlphaFoldDB" id="A0A328NLY4"/>
<reference evidence="17 18" key="1">
    <citation type="submission" date="2018-03" db="EMBL/GenBank/DDBJ databases">
        <title>Defining the species Micromonospora saelicesensis and Micromonospora noduli under the framework of genomics.</title>
        <authorList>
            <person name="Riesco R."/>
            <person name="Trujillo M.E."/>
        </authorList>
    </citation>
    <scope>NUCLEOTIDE SEQUENCE [LARGE SCALE GENOMIC DNA]</scope>
    <source>
        <strain evidence="17 18">PSN13</strain>
    </source>
</reference>
<comment type="similarity">
    <text evidence="4">Belongs to the glycosyltransferase 2 family.</text>
</comment>
<dbReference type="GO" id="GO:0000271">
    <property type="term" value="P:polysaccharide biosynthetic process"/>
    <property type="evidence" value="ECO:0007669"/>
    <property type="project" value="InterPro"/>
</dbReference>
<dbReference type="InterPro" id="IPR007267">
    <property type="entry name" value="GtrA_DPMS_TM"/>
</dbReference>
<evidence type="ECO:0000313" key="18">
    <source>
        <dbReference type="Proteomes" id="UP000249419"/>
    </source>
</evidence>
<evidence type="ECO:0000256" key="8">
    <source>
        <dbReference type="ARBA" id="ARBA00022692"/>
    </source>
</evidence>
<feature type="domain" description="GtrA/DPMS transmembrane" evidence="16">
    <location>
        <begin position="288"/>
        <end position="402"/>
    </location>
</feature>
<name>A0A328NLY4_9ACTN</name>
<organism evidence="17 18">
    <name type="scientific">Micromonospora saelicesensis</name>
    <dbReference type="NCBI Taxonomy" id="285676"/>
    <lineage>
        <taxon>Bacteria</taxon>
        <taxon>Bacillati</taxon>
        <taxon>Actinomycetota</taxon>
        <taxon>Actinomycetes</taxon>
        <taxon>Micromonosporales</taxon>
        <taxon>Micromonosporaceae</taxon>
        <taxon>Micromonospora</taxon>
    </lineage>
</organism>
<keyword evidence="8 14" id="KW-0812">Transmembrane</keyword>
<evidence type="ECO:0000256" key="9">
    <source>
        <dbReference type="ARBA" id="ARBA00022824"/>
    </source>
</evidence>
<sequence length="410" mass="43333">MNTLGGPRAAIRTRPTAAVLDVVIPVYNEEVDLGPCVRRLHAHLSAHFPYPFQITIADNASVDDTLTVANGLAGELPGVEVLHLDAKGRGRALSAAWSASSAPVLAYMDVDLSTDLAALLPLVAPLISGHSDLAIGTRLARTSRVVRGTKREVISRAYNLLLRGALAARFSDAQCGFKAIRADVAVELLPLVRDTGWFFDTEMLVLAQRAGLRIHEVPVDWVDDPDSRVDIVATALADLRGVGRLGRALLTGALPLADLRAQFGRAPLTGPRALPGQVPVGLPRQLVRFAAVGVASTLAYLLLFVATRGILGAQPANLLALLVTAVANTAANRRLTFGISGRRHAARHHAQGLLAFALGLALTSGALAVLHVVSAVPARPVELAVLVAANLAATVLRFVLLRLGMHHRRT</sequence>
<dbReference type="CDD" id="cd04188">
    <property type="entry name" value="DPG_synthase"/>
    <property type="match status" value="1"/>
</dbReference>
<keyword evidence="6" id="KW-0328">Glycosyltransferase</keyword>
<dbReference type="InterPro" id="IPR001173">
    <property type="entry name" value="Glyco_trans_2-like"/>
</dbReference>
<evidence type="ECO:0000256" key="3">
    <source>
        <dbReference type="ARBA" id="ARBA00004922"/>
    </source>
</evidence>
<evidence type="ECO:0000313" key="17">
    <source>
        <dbReference type="EMBL" id="RAO34338.1"/>
    </source>
</evidence>
<dbReference type="Proteomes" id="UP000249419">
    <property type="component" value="Unassembled WGS sequence"/>
</dbReference>
<proteinExistence type="inferred from homology"/>
<evidence type="ECO:0000256" key="7">
    <source>
        <dbReference type="ARBA" id="ARBA00022679"/>
    </source>
</evidence>
<dbReference type="EMBL" id="PYAG01000012">
    <property type="protein sequence ID" value="RAO34338.1"/>
    <property type="molecule type" value="Genomic_DNA"/>
</dbReference>
<gene>
    <name evidence="17" type="ORF">PSN13_03205</name>
</gene>
<evidence type="ECO:0000256" key="1">
    <source>
        <dbReference type="ARBA" id="ARBA00004141"/>
    </source>
</evidence>
<dbReference type="InterPro" id="IPR029044">
    <property type="entry name" value="Nucleotide-diphossugar_trans"/>
</dbReference>
<evidence type="ECO:0000256" key="13">
    <source>
        <dbReference type="ARBA" id="ARBA00045097"/>
    </source>
</evidence>
<feature type="transmembrane region" description="Helical" evidence="14">
    <location>
        <begin position="383"/>
        <end position="400"/>
    </location>
</feature>
<evidence type="ECO:0000256" key="4">
    <source>
        <dbReference type="ARBA" id="ARBA00006739"/>
    </source>
</evidence>
<comment type="pathway">
    <text evidence="3">Protein modification; protein glycosylation.</text>
</comment>
<dbReference type="RefSeq" id="WP_112676516.1">
    <property type="nucleotide sequence ID" value="NZ_PYAG01000012.1"/>
</dbReference>
<feature type="domain" description="Glycosyltransferase 2-like" evidence="15">
    <location>
        <begin position="22"/>
        <end position="185"/>
    </location>
</feature>
<accession>A0A328NLY4</accession>
<keyword evidence="7 17" id="KW-0808">Transferase</keyword>
<evidence type="ECO:0000256" key="11">
    <source>
        <dbReference type="ARBA" id="ARBA00022989"/>
    </source>
</evidence>
<feature type="transmembrane region" description="Helical" evidence="14">
    <location>
        <begin position="352"/>
        <end position="377"/>
    </location>
</feature>
<evidence type="ECO:0000256" key="12">
    <source>
        <dbReference type="ARBA" id="ARBA00023136"/>
    </source>
</evidence>
<keyword evidence="11 14" id="KW-1133">Transmembrane helix</keyword>
<comment type="caution">
    <text evidence="17">The sequence shown here is derived from an EMBL/GenBank/DDBJ whole genome shotgun (WGS) entry which is preliminary data.</text>
</comment>
<feature type="transmembrane region" description="Helical" evidence="14">
    <location>
        <begin position="286"/>
        <end position="306"/>
    </location>
</feature>
<dbReference type="GO" id="GO:0006487">
    <property type="term" value="P:protein N-linked glycosylation"/>
    <property type="evidence" value="ECO:0007669"/>
    <property type="project" value="TreeGrafter"/>
</dbReference>
<dbReference type="Pfam" id="PF00535">
    <property type="entry name" value="Glycos_transf_2"/>
    <property type="match status" value="1"/>
</dbReference>
<evidence type="ECO:0000256" key="5">
    <source>
        <dbReference type="ARBA" id="ARBA00012583"/>
    </source>
</evidence>